<dbReference type="InterPro" id="IPR027417">
    <property type="entry name" value="P-loop_NTPase"/>
</dbReference>
<evidence type="ECO:0000256" key="1">
    <source>
        <dbReference type="ARBA" id="ARBA00022741"/>
    </source>
</evidence>
<keyword evidence="5" id="KW-1185">Reference proteome</keyword>
<dbReference type="STRING" id="361279.SAMN05421663_101552"/>
<name>A0A1G6JD07_9BACI</name>
<organism evidence="4 5">
    <name type="scientific">Terribacillus halophilus</name>
    <dbReference type="NCBI Taxonomy" id="361279"/>
    <lineage>
        <taxon>Bacteria</taxon>
        <taxon>Bacillati</taxon>
        <taxon>Bacillota</taxon>
        <taxon>Bacilli</taxon>
        <taxon>Bacillales</taxon>
        <taxon>Bacillaceae</taxon>
        <taxon>Terribacillus</taxon>
    </lineage>
</organism>
<dbReference type="OrthoDB" id="9804819at2"/>
<dbReference type="PANTHER" id="PTHR43038">
    <property type="entry name" value="ATP-BINDING CASSETTE, SUB-FAMILY H, MEMBER 1"/>
    <property type="match status" value="1"/>
</dbReference>
<sequence length="233" mass="26178">MITLKQVTIGKGKHNILTDITCTVKQGELVGLIGPSGSGKTTMFRALAGIIKVQSGQIKIKEKLQPTLEVSKYIGYMAQNDALYGELTAEENLLYFGSLHRLKGEKLRERVEQLLIFVDLNNVRKRKITHFSGGMKRRLSLAIAFIHDPDILLLDEPTVGIDPKLKIEFWQEFQRLKKSGKTLLLSTHLMDEAEACDRLLFMRNGRLSDAGTPKKLIQHYGSVDNAFLKEAQA</sequence>
<proteinExistence type="predicted"/>
<dbReference type="PROSITE" id="PS50893">
    <property type="entry name" value="ABC_TRANSPORTER_2"/>
    <property type="match status" value="1"/>
</dbReference>
<evidence type="ECO:0000259" key="3">
    <source>
        <dbReference type="PROSITE" id="PS50893"/>
    </source>
</evidence>
<dbReference type="PANTHER" id="PTHR43038:SF3">
    <property type="entry name" value="ABC TRANSPORTER G FAMILY MEMBER 20 ISOFORM X1"/>
    <property type="match status" value="1"/>
</dbReference>
<dbReference type="AlphaFoldDB" id="A0A1G6JD07"/>
<dbReference type="PROSITE" id="PS00211">
    <property type="entry name" value="ABC_TRANSPORTER_1"/>
    <property type="match status" value="1"/>
</dbReference>
<dbReference type="SMART" id="SM00382">
    <property type="entry name" value="AAA"/>
    <property type="match status" value="1"/>
</dbReference>
<accession>A0A1G6JD07</accession>
<protein>
    <submittedName>
        <fullName evidence="4">ABC-2 type transport system ATP-binding protein</fullName>
    </submittedName>
</protein>
<gene>
    <name evidence="4" type="ORF">SAMN05421663_101552</name>
</gene>
<dbReference type="GO" id="GO:0016887">
    <property type="term" value="F:ATP hydrolysis activity"/>
    <property type="evidence" value="ECO:0007669"/>
    <property type="project" value="InterPro"/>
</dbReference>
<evidence type="ECO:0000313" key="4">
    <source>
        <dbReference type="EMBL" id="SDC16549.1"/>
    </source>
</evidence>
<feature type="domain" description="ABC transporter" evidence="3">
    <location>
        <begin position="2"/>
        <end position="229"/>
    </location>
</feature>
<keyword evidence="2 4" id="KW-0067">ATP-binding</keyword>
<dbReference type="InterPro" id="IPR003439">
    <property type="entry name" value="ABC_transporter-like_ATP-bd"/>
</dbReference>
<evidence type="ECO:0000256" key="2">
    <source>
        <dbReference type="ARBA" id="ARBA00022840"/>
    </source>
</evidence>
<keyword evidence="1" id="KW-0547">Nucleotide-binding</keyword>
<dbReference type="GO" id="GO:0005524">
    <property type="term" value="F:ATP binding"/>
    <property type="evidence" value="ECO:0007669"/>
    <property type="project" value="UniProtKB-KW"/>
</dbReference>
<dbReference type="Proteomes" id="UP000198666">
    <property type="component" value="Unassembled WGS sequence"/>
</dbReference>
<dbReference type="RefSeq" id="WP_093725713.1">
    <property type="nucleotide sequence ID" value="NZ_FMZB01000001.1"/>
</dbReference>
<dbReference type="InterPro" id="IPR003593">
    <property type="entry name" value="AAA+_ATPase"/>
</dbReference>
<dbReference type="Gene3D" id="3.40.50.300">
    <property type="entry name" value="P-loop containing nucleotide triphosphate hydrolases"/>
    <property type="match status" value="1"/>
</dbReference>
<dbReference type="InterPro" id="IPR017871">
    <property type="entry name" value="ABC_transporter-like_CS"/>
</dbReference>
<dbReference type="SUPFAM" id="SSF52540">
    <property type="entry name" value="P-loop containing nucleoside triphosphate hydrolases"/>
    <property type="match status" value="1"/>
</dbReference>
<reference evidence="5" key="1">
    <citation type="submission" date="2016-10" db="EMBL/GenBank/DDBJ databases">
        <authorList>
            <person name="Varghese N."/>
            <person name="Submissions S."/>
        </authorList>
    </citation>
    <scope>NUCLEOTIDE SEQUENCE [LARGE SCALE GENOMIC DNA]</scope>
    <source>
        <strain evidence="5">DSM 21620</strain>
    </source>
</reference>
<evidence type="ECO:0000313" key="5">
    <source>
        <dbReference type="Proteomes" id="UP000198666"/>
    </source>
</evidence>
<dbReference type="Pfam" id="PF00005">
    <property type="entry name" value="ABC_tran"/>
    <property type="match status" value="1"/>
</dbReference>
<dbReference type="EMBL" id="FMZB01000001">
    <property type="protein sequence ID" value="SDC16549.1"/>
    <property type="molecule type" value="Genomic_DNA"/>
</dbReference>